<dbReference type="EMBL" id="JH651384">
    <property type="protein sequence ID" value="EIJ35804.1"/>
    <property type="molecule type" value="Genomic_DNA"/>
</dbReference>
<protein>
    <submittedName>
        <fullName evidence="1">Peptidase C11 clostripain</fullName>
    </submittedName>
</protein>
<gene>
    <name evidence="1" type="ORF">Thini_3289</name>
</gene>
<evidence type="ECO:0000313" key="1">
    <source>
        <dbReference type="EMBL" id="EIJ35804.1"/>
    </source>
</evidence>
<dbReference type="Gene3D" id="3.40.50.11970">
    <property type="match status" value="1"/>
</dbReference>
<organism evidence="1 2">
    <name type="scientific">Thiothrix nivea (strain ATCC 35100 / DSM 5205 / JP2)</name>
    <dbReference type="NCBI Taxonomy" id="870187"/>
    <lineage>
        <taxon>Bacteria</taxon>
        <taxon>Pseudomonadati</taxon>
        <taxon>Pseudomonadota</taxon>
        <taxon>Gammaproteobacteria</taxon>
        <taxon>Thiotrichales</taxon>
        <taxon>Thiotrichaceae</taxon>
        <taxon>Thiothrix</taxon>
    </lineage>
</organism>
<dbReference type="Pfam" id="PF03415">
    <property type="entry name" value="Peptidase_C11"/>
    <property type="match status" value="1"/>
</dbReference>
<sequence>MSICSECMACSVGVLVMKFYVNTFRNMGMQLGVLCLTMMLVGCGSGGSNAAAAKHTVLVYMVGSDLESDGGAATADIAEMVKVGSSDNVKVVLETGGADTDGWRTVKRRLVQQGGVQTLADLGSLNMGLSQTLQDFVTWGIQTYPADKYTLVMWNHGGGSATNDGEVYGFDEVHGYDGLSLPEIDQALNTSLAVTGKQFEVIGFDACLMATMEVANIASRYANYLVASQETEPGTGWDYTAWLQALQQDSGMKGDALGSVIADSYLASNQDASGITLSVTDLGKVEALMAGVGTLAGKAETSLMTNGSSARLPLAKARNLSASYGKNPVRGNYLDMVDLKHLAQNLVGVYPAEAANITRLLDEAVVYKVGSPDQHYSHGLAVYMPHRQIDSSDVSKQQTLQNILRHYADSSAPPSWQKLLNDYVQDAYNDTLPPVFQSESRVGDTISATVADEDLAQVVVMMGERLPGNQIRVWRLDSPDTMDTSGKTTAGLELGAITLDGHPVAVYLVDTDPVSKDEYYDIPITYNGKEAALRIKMDDSEASEPEPVGLLVQDESGAAPRVEEPESGAIIQPYVQIISLADGEDTLEPYGESFVWSEDDDMDFSIEEQPPGTYVFMMMAEDFSGNLGLGEPYTMTSP</sequence>
<keyword evidence="2" id="KW-1185">Reference proteome</keyword>
<dbReference type="Proteomes" id="UP000005317">
    <property type="component" value="Unassembled WGS sequence"/>
</dbReference>
<dbReference type="PANTHER" id="PTHR37835">
    <property type="entry name" value="ALPHA-CLOSTRIPAIN"/>
    <property type="match status" value="1"/>
</dbReference>
<dbReference type="InterPro" id="IPR005077">
    <property type="entry name" value="Peptidase_C11"/>
</dbReference>
<dbReference type="PANTHER" id="PTHR37835:SF1">
    <property type="entry name" value="ALPHA-CLOSTRIPAIN"/>
    <property type="match status" value="1"/>
</dbReference>
<reference evidence="2" key="1">
    <citation type="journal article" date="2011" name="Stand. Genomic Sci.">
        <title>Genome sequence of the filamentous, gliding Thiothrix nivea neotype strain (JP2(T)).</title>
        <authorList>
            <person name="Lapidus A."/>
            <person name="Nolan M."/>
            <person name="Lucas S."/>
            <person name="Glavina Del Rio T."/>
            <person name="Tice H."/>
            <person name="Cheng J.F."/>
            <person name="Tapia R."/>
            <person name="Han C."/>
            <person name="Goodwin L."/>
            <person name="Pitluck S."/>
            <person name="Liolios K."/>
            <person name="Pagani I."/>
            <person name="Ivanova N."/>
            <person name="Huntemann M."/>
            <person name="Mavromatis K."/>
            <person name="Mikhailova N."/>
            <person name="Pati A."/>
            <person name="Chen A."/>
            <person name="Palaniappan K."/>
            <person name="Land M."/>
            <person name="Brambilla E.M."/>
            <person name="Rohde M."/>
            <person name="Abt B."/>
            <person name="Verbarg S."/>
            <person name="Goker M."/>
            <person name="Bristow J."/>
            <person name="Eisen J.A."/>
            <person name="Markowitz V."/>
            <person name="Hugenholtz P."/>
            <person name="Kyrpides N.C."/>
            <person name="Klenk H.P."/>
            <person name="Woyke T."/>
        </authorList>
    </citation>
    <scope>NUCLEOTIDE SEQUENCE [LARGE SCALE GENOMIC DNA]</scope>
    <source>
        <strain evidence="2">ATCC 35100 / DSM 5205 / JP2</strain>
    </source>
</reference>
<name>A0A656HIE1_THINJ</name>
<accession>A0A656HIE1</accession>
<proteinExistence type="predicted"/>
<dbReference type="AlphaFoldDB" id="A0A656HIE1"/>
<evidence type="ECO:0000313" key="2">
    <source>
        <dbReference type="Proteomes" id="UP000005317"/>
    </source>
</evidence>